<dbReference type="RefSeq" id="WP_120353269.1">
    <property type="nucleotide sequence ID" value="NZ_RAQO01000002.1"/>
</dbReference>
<dbReference type="AlphaFoldDB" id="A0A420ELI7"/>
<name>A0A420ELI7_9ALTE</name>
<evidence type="ECO:0000313" key="2">
    <source>
        <dbReference type="Proteomes" id="UP000286482"/>
    </source>
</evidence>
<dbReference type="Gene3D" id="1.25.10.10">
    <property type="entry name" value="Leucine-rich Repeat Variant"/>
    <property type="match status" value="3"/>
</dbReference>
<evidence type="ECO:0000313" key="1">
    <source>
        <dbReference type="EMBL" id="RKF21466.1"/>
    </source>
</evidence>
<organism evidence="1 2">
    <name type="scientific">Alginatibacterium sediminis</name>
    <dbReference type="NCBI Taxonomy" id="2164068"/>
    <lineage>
        <taxon>Bacteria</taxon>
        <taxon>Pseudomonadati</taxon>
        <taxon>Pseudomonadota</taxon>
        <taxon>Gammaproteobacteria</taxon>
        <taxon>Alteromonadales</taxon>
        <taxon>Alteromonadaceae</taxon>
        <taxon>Alginatibacterium</taxon>
    </lineage>
</organism>
<accession>A0A420ELI7</accession>
<proteinExistence type="predicted"/>
<gene>
    <name evidence="1" type="ORF">DBZ36_02115</name>
</gene>
<sequence>MPDNNRIVVNSTQIKANAQDLLSNYLEQGNEAQRCFSASAVAQAKMLSAVPALTQGLYHEDPDVVIDCANALEKLPGAGARELEEVARFHPEGDARLSALKALWFCAQNLSEQQNKNDSYRKIRYLFSEFALGRPSDESFELSGDWDDWWDLQLYAVTCLLQDIQTDDLQLFSDLLADDPEPELLKLLCQGMAKLAPEQLISLYADKPSNIRRQIVKALALAPSQSAPLVCEFLLQQLLSNDVIVRALSIESLSNFMDNNISHEILMRACDPSAEVRAAAFTAMLRSQYQFSFELLLALINGSDDLTTTFYLRLFAQIGTPINTQQQAELALLGENLETQSLLSLVELLDVELLESIHRESLLLGLLEQLKPDLSSEIMSQILRQVRRFPAHEEHSLPSLKHIIEERSNDREGPLFESSVRLAAIEALVDIDGSRHLKKLVLGELANDEAIAVTVIEPSVDEQTDSPDTTLESQLEARTQSTGEYQALTTVPLSTLAAIEQISVEQNLKIEQQPQVSSQDHIMGLANQLDDSLQDYVDIVQGNFDSADNLDLNRKKKARLPEFDNQILAVRALASGNNEANQLLLIEALLGASPVLHREILTSLTQLCSTKQGRKVASNAIGSAGNAMHHGDVLSKQAAAQLLSYMPRSKAIPLLLFAVNDSNAHVRLACLVALQSHIGKSGMQSYVEGLSSILQRRLVDSETGVRKAAFSLFAKLGIDSLSVEIQEQMLKAAIENDECYVLATSAFEPIALWALMNLTQSLPELEAESEKRAIALIGSLLKYS</sequence>
<comment type="caution">
    <text evidence="1">The sequence shown here is derived from an EMBL/GenBank/DDBJ whole genome shotgun (WGS) entry which is preliminary data.</text>
</comment>
<protein>
    <submittedName>
        <fullName evidence="1">HEAT repeat domain-containing protein</fullName>
    </submittedName>
</protein>
<dbReference type="SUPFAM" id="SSF48371">
    <property type="entry name" value="ARM repeat"/>
    <property type="match status" value="2"/>
</dbReference>
<reference evidence="1 2" key="1">
    <citation type="submission" date="2018-09" db="EMBL/GenBank/DDBJ databases">
        <authorList>
            <person name="Wang Z."/>
        </authorList>
    </citation>
    <scope>NUCLEOTIDE SEQUENCE [LARGE SCALE GENOMIC DNA]</scope>
    <source>
        <strain evidence="1 2">ALS 81</strain>
    </source>
</reference>
<dbReference type="InterPro" id="IPR016024">
    <property type="entry name" value="ARM-type_fold"/>
</dbReference>
<dbReference type="EMBL" id="RAQO01000002">
    <property type="protein sequence ID" value="RKF21466.1"/>
    <property type="molecule type" value="Genomic_DNA"/>
</dbReference>
<dbReference type="Proteomes" id="UP000286482">
    <property type="component" value="Unassembled WGS sequence"/>
</dbReference>
<keyword evidence="2" id="KW-1185">Reference proteome</keyword>
<dbReference type="InterPro" id="IPR011989">
    <property type="entry name" value="ARM-like"/>
</dbReference>
<dbReference type="OrthoDB" id="7051732at2"/>